<dbReference type="AlphaFoldDB" id="A0A0G0P273"/>
<dbReference type="EMBL" id="LBXD01000042">
    <property type="protein sequence ID" value="KKR22364.1"/>
    <property type="molecule type" value="Genomic_DNA"/>
</dbReference>
<reference evidence="1 2" key="1">
    <citation type="journal article" date="2015" name="Nature">
        <title>rRNA introns, odd ribosomes, and small enigmatic genomes across a large radiation of phyla.</title>
        <authorList>
            <person name="Brown C.T."/>
            <person name="Hug L.A."/>
            <person name="Thomas B.C."/>
            <person name="Sharon I."/>
            <person name="Castelle C.J."/>
            <person name="Singh A."/>
            <person name="Wilkins M.J."/>
            <person name="Williams K.H."/>
            <person name="Banfield J.F."/>
        </authorList>
    </citation>
    <scope>NUCLEOTIDE SEQUENCE [LARGE SCALE GENOMIC DNA]</scope>
</reference>
<protein>
    <submittedName>
        <fullName evidence="1">Uncharacterized protein</fullName>
    </submittedName>
</protein>
<dbReference type="Proteomes" id="UP000034764">
    <property type="component" value="Unassembled WGS sequence"/>
</dbReference>
<comment type="caution">
    <text evidence="1">The sequence shown here is derived from an EMBL/GenBank/DDBJ whole genome shotgun (WGS) entry which is preliminary data.</text>
</comment>
<accession>A0A0G0P273</accession>
<organism evidence="1 2">
    <name type="scientific">Candidatus Yanofskybacteria bacterium GW2011_GWD2_39_48</name>
    <dbReference type="NCBI Taxonomy" id="1619031"/>
    <lineage>
        <taxon>Bacteria</taxon>
        <taxon>Candidatus Yanofskyibacteriota</taxon>
    </lineage>
</organism>
<proteinExistence type="predicted"/>
<sequence>MAVDVIPGKDDTLALIEFVRGELERTLSEIERNKEKLFMMSRLDHISIGPICTLRIDIRAECVGSIELLSGRSKMWEKYLATLPQICPRCNGKRSVDISGSGWMAERCRGCDAKGYIPRT</sequence>
<name>A0A0G0P273_9BACT</name>
<evidence type="ECO:0000313" key="2">
    <source>
        <dbReference type="Proteomes" id="UP000034764"/>
    </source>
</evidence>
<evidence type="ECO:0000313" key="1">
    <source>
        <dbReference type="EMBL" id="KKR22364.1"/>
    </source>
</evidence>
<gene>
    <name evidence="1" type="ORF">UT53_C0042G0005</name>
</gene>